<keyword evidence="4" id="KW-0479">Metal-binding</keyword>
<reference evidence="13" key="2">
    <citation type="submission" date="2023-06" db="EMBL/GenBank/DDBJ databases">
        <authorList>
            <consortium name="Lawrence Berkeley National Laboratory"/>
            <person name="Mondo S.J."/>
            <person name="Hensen N."/>
            <person name="Bonometti L."/>
            <person name="Westerberg I."/>
            <person name="Brannstrom I.O."/>
            <person name="Guillou S."/>
            <person name="Cros-Aarteil S."/>
            <person name="Calhoun S."/>
            <person name="Haridas S."/>
            <person name="Kuo A."/>
            <person name="Pangilinan J."/>
            <person name="Riley R."/>
            <person name="Labutti K."/>
            <person name="Andreopoulos B."/>
            <person name="Lipzen A."/>
            <person name="Chen C."/>
            <person name="Yanf M."/>
            <person name="Daum C."/>
            <person name="Ng V."/>
            <person name="Clum A."/>
            <person name="Steindorff A."/>
            <person name="Ohm R."/>
            <person name="Martin F."/>
            <person name="Silar P."/>
            <person name="Natvig D."/>
            <person name="Lalanne C."/>
            <person name="Gautier V."/>
            <person name="Ament-Velasquez S.L."/>
            <person name="Kruys A."/>
            <person name="Hutchinson M.I."/>
            <person name="Powell A.J."/>
            <person name="Barry K."/>
            <person name="Miller A.N."/>
            <person name="Grigoriev I.V."/>
            <person name="Debuchy R."/>
            <person name="Gladieux P."/>
            <person name="Thoren M.H."/>
            <person name="Johannesson H."/>
        </authorList>
    </citation>
    <scope>NUCLEOTIDE SEQUENCE</scope>
    <source>
        <strain evidence="13">PSN324</strain>
    </source>
</reference>
<dbReference type="GO" id="GO:0016925">
    <property type="term" value="P:protein sumoylation"/>
    <property type="evidence" value="ECO:0007669"/>
    <property type="project" value="TreeGrafter"/>
</dbReference>
<dbReference type="GO" id="GO:0061665">
    <property type="term" value="F:SUMO ligase activity"/>
    <property type="evidence" value="ECO:0007669"/>
    <property type="project" value="TreeGrafter"/>
</dbReference>
<keyword evidence="3" id="KW-0808">Transferase</keyword>
<evidence type="ECO:0000256" key="4">
    <source>
        <dbReference type="ARBA" id="ARBA00022723"/>
    </source>
</evidence>
<dbReference type="InterPro" id="IPR031141">
    <property type="entry name" value="SIZ1/2_SP-RING"/>
</dbReference>
<reference evidence="13" key="1">
    <citation type="journal article" date="2023" name="Mol. Phylogenet. Evol.">
        <title>Genome-scale phylogeny and comparative genomics of the fungal order Sordariales.</title>
        <authorList>
            <person name="Hensen N."/>
            <person name="Bonometti L."/>
            <person name="Westerberg I."/>
            <person name="Brannstrom I.O."/>
            <person name="Guillou S."/>
            <person name="Cros-Aarteil S."/>
            <person name="Calhoun S."/>
            <person name="Haridas S."/>
            <person name="Kuo A."/>
            <person name="Mondo S."/>
            <person name="Pangilinan J."/>
            <person name="Riley R."/>
            <person name="LaButti K."/>
            <person name="Andreopoulos B."/>
            <person name="Lipzen A."/>
            <person name="Chen C."/>
            <person name="Yan M."/>
            <person name="Daum C."/>
            <person name="Ng V."/>
            <person name="Clum A."/>
            <person name="Steindorff A."/>
            <person name="Ohm R.A."/>
            <person name="Martin F."/>
            <person name="Silar P."/>
            <person name="Natvig D.O."/>
            <person name="Lalanne C."/>
            <person name="Gautier V."/>
            <person name="Ament-Velasquez S.L."/>
            <person name="Kruys A."/>
            <person name="Hutchinson M.I."/>
            <person name="Powell A.J."/>
            <person name="Barry K."/>
            <person name="Miller A.N."/>
            <person name="Grigoriev I.V."/>
            <person name="Debuchy R."/>
            <person name="Gladieux P."/>
            <person name="Hiltunen Thoren M."/>
            <person name="Johannesson H."/>
        </authorList>
    </citation>
    <scope>NUCLEOTIDE SEQUENCE</scope>
    <source>
        <strain evidence="13">PSN324</strain>
    </source>
</reference>
<sequence length="550" mass="60768">MADRDAEVQSLIRTVAIPSIQKTTLQSICAVQGIPKTGNKADLQKRIVDRIKQLADSKHWERLEEMKKTISSYTGINFPPRVAPQPAATYSQAQQQIPDNIYAPRPYAGMGSFATTGFGAVQGIGLPNFHSALNGSSRAVPPPPQTFNFKPSPFYEMKHQIGRIRTLEIMTAHRNTERFDLRAVDDAALQMCVSDPAMRVMVFCAGASGPDQDIAFPHQCELKVNGGDIKANLRGLKNKPGSTRPVDITDSLRLKPANYKNNIELTYALTQKQFYVSIIVCKMVPVETLVSQITKKIRKESVIAEITRRNNDDEIEATSQNLSLKCPLSYMRLQRPCRAVSCNHIQCFDATSYLQLQEQGPQWICPICNNPAPFNQLAIDEYAMDILSRTDDSVEQVTIDTNAEWSVPGAKKEFVAPVKTEGHSFVLDDDLVISEVAPRGERSTLTPSMTSVSTSATYIGTPASGISRDASAAPRSSSKRPAPDVIDLTLSDDEDDTPARPAKRVNYGDGTANATSYSRQGMYRNYSDVAGNSYYERMQREDAEAKNARK</sequence>
<feature type="domain" description="SAP" evidence="10">
    <location>
        <begin position="17"/>
        <end position="51"/>
    </location>
</feature>
<gene>
    <name evidence="13" type="ORF">QBC42DRAFT_279129</name>
</gene>
<keyword evidence="13" id="KW-0436">Ligase</keyword>
<evidence type="ECO:0000313" key="13">
    <source>
        <dbReference type="EMBL" id="KAK4457438.1"/>
    </source>
</evidence>
<dbReference type="PROSITE" id="PS50800">
    <property type="entry name" value="SAP"/>
    <property type="match status" value="1"/>
</dbReference>
<evidence type="ECO:0000256" key="1">
    <source>
        <dbReference type="ARBA" id="ARBA00004718"/>
    </source>
</evidence>
<dbReference type="Pfam" id="PF14324">
    <property type="entry name" value="PINIT"/>
    <property type="match status" value="1"/>
</dbReference>
<dbReference type="CDD" id="cd16792">
    <property type="entry name" value="SP-RING_Siz-like"/>
    <property type="match status" value="1"/>
</dbReference>
<evidence type="ECO:0000256" key="3">
    <source>
        <dbReference type="ARBA" id="ARBA00022679"/>
    </source>
</evidence>
<dbReference type="InterPro" id="IPR023321">
    <property type="entry name" value="PINIT"/>
</dbReference>
<evidence type="ECO:0000256" key="2">
    <source>
        <dbReference type="ARBA" id="ARBA00005383"/>
    </source>
</evidence>
<dbReference type="GO" id="GO:0008270">
    <property type="term" value="F:zinc ion binding"/>
    <property type="evidence" value="ECO:0007669"/>
    <property type="project" value="UniProtKB-KW"/>
</dbReference>
<dbReference type="AlphaFoldDB" id="A0AAV9HD28"/>
<keyword evidence="6" id="KW-0833">Ubl conjugation pathway</keyword>
<dbReference type="Proteomes" id="UP001321749">
    <property type="component" value="Unassembled WGS sequence"/>
</dbReference>
<feature type="compositionally biased region" description="Polar residues" evidence="9">
    <location>
        <begin position="443"/>
        <end position="458"/>
    </location>
</feature>
<feature type="domain" description="PINIT" evidence="12">
    <location>
        <begin position="136"/>
        <end position="284"/>
    </location>
</feature>
<dbReference type="PANTHER" id="PTHR10782">
    <property type="entry name" value="ZINC FINGER MIZ DOMAIN-CONTAINING PROTEIN"/>
    <property type="match status" value="1"/>
</dbReference>
<evidence type="ECO:0000259" key="10">
    <source>
        <dbReference type="PROSITE" id="PS50800"/>
    </source>
</evidence>
<feature type="domain" description="SP-RING-type" evidence="11">
    <location>
        <begin position="311"/>
        <end position="396"/>
    </location>
</feature>
<accession>A0AAV9HD28</accession>
<evidence type="ECO:0000256" key="6">
    <source>
        <dbReference type="ARBA" id="ARBA00022786"/>
    </source>
</evidence>
<comment type="caution">
    <text evidence="13">The sequence shown here is derived from an EMBL/GenBank/DDBJ whole genome shotgun (WGS) entry which is preliminary data.</text>
</comment>
<keyword evidence="14" id="KW-1185">Reference proteome</keyword>
<dbReference type="InterPro" id="IPR038654">
    <property type="entry name" value="PINIT_sf"/>
</dbReference>
<dbReference type="GO" id="GO:0000785">
    <property type="term" value="C:chromatin"/>
    <property type="evidence" value="ECO:0007669"/>
    <property type="project" value="TreeGrafter"/>
</dbReference>
<evidence type="ECO:0000259" key="11">
    <source>
        <dbReference type="PROSITE" id="PS51044"/>
    </source>
</evidence>
<evidence type="ECO:0000256" key="9">
    <source>
        <dbReference type="SAM" id="MobiDB-lite"/>
    </source>
</evidence>
<dbReference type="Pfam" id="PF02891">
    <property type="entry name" value="zf-MIZ"/>
    <property type="match status" value="1"/>
</dbReference>
<protein>
    <submittedName>
        <fullName evidence="13">E3 SUMO-protein ligase pli1</fullName>
    </submittedName>
</protein>
<organism evidence="13 14">
    <name type="scientific">Cladorrhinum samala</name>
    <dbReference type="NCBI Taxonomy" id="585594"/>
    <lineage>
        <taxon>Eukaryota</taxon>
        <taxon>Fungi</taxon>
        <taxon>Dikarya</taxon>
        <taxon>Ascomycota</taxon>
        <taxon>Pezizomycotina</taxon>
        <taxon>Sordariomycetes</taxon>
        <taxon>Sordariomycetidae</taxon>
        <taxon>Sordariales</taxon>
        <taxon>Podosporaceae</taxon>
        <taxon>Cladorrhinum</taxon>
    </lineage>
</organism>
<dbReference type="PROSITE" id="PS51466">
    <property type="entry name" value="PINIT"/>
    <property type="match status" value="1"/>
</dbReference>
<dbReference type="PANTHER" id="PTHR10782:SF4">
    <property type="entry name" value="TONALLI, ISOFORM E"/>
    <property type="match status" value="1"/>
</dbReference>
<keyword evidence="7" id="KW-0862">Zinc</keyword>
<dbReference type="EMBL" id="MU865115">
    <property type="protein sequence ID" value="KAK4457438.1"/>
    <property type="molecule type" value="Genomic_DNA"/>
</dbReference>
<dbReference type="InterPro" id="IPR004181">
    <property type="entry name" value="Znf_MIZ"/>
</dbReference>
<feature type="compositionally biased region" description="Low complexity" evidence="9">
    <location>
        <begin position="467"/>
        <end position="484"/>
    </location>
</feature>
<evidence type="ECO:0000259" key="12">
    <source>
        <dbReference type="PROSITE" id="PS51466"/>
    </source>
</evidence>
<dbReference type="Gene3D" id="3.30.40.10">
    <property type="entry name" value="Zinc/RING finger domain, C3HC4 (zinc finger)"/>
    <property type="match status" value="1"/>
</dbReference>
<dbReference type="InterPro" id="IPR003034">
    <property type="entry name" value="SAP_dom"/>
</dbReference>
<evidence type="ECO:0000313" key="14">
    <source>
        <dbReference type="Proteomes" id="UP001321749"/>
    </source>
</evidence>
<dbReference type="PROSITE" id="PS51044">
    <property type="entry name" value="ZF_SP_RING"/>
    <property type="match status" value="1"/>
</dbReference>
<dbReference type="Gene3D" id="2.60.120.780">
    <property type="entry name" value="PINIT domain"/>
    <property type="match status" value="1"/>
</dbReference>
<comment type="similarity">
    <text evidence="2">Belongs to the PIAS family.</text>
</comment>
<dbReference type="InterPro" id="IPR013083">
    <property type="entry name" value="Znf_RING/FYVE/PHD"/>
</dbReference>
<feature type="region of interest" description="Disordered" evidence="9">
    <location>
        <begin position="438"/>
        <end position="518"/>
    </location>
</feature>
<dbReference type="GO" id="GO:0016874">
    <property type="term" value="F:ligase activity"/>
    <property type="evidence" value="ECO:0007669"/>
    <property type="project" value="UniProtKB-KW"/>
</dbReference>
<comment type="pathway">
    <text evidence="1">Protein modification; protein sumoylation.</text>
</comment>
<proteinExistence type="inferred from homology"/>
<evidence type="ECO:0000256" key="7">
    <source>
        <dbReference type="ARBA" id="ARBA00022833"/>
    </source>
</evidence>
<evidence type="ECO:0000256" key="5">
    <source>
        <dbReference type="ARBA" id="ARBA00022771"/>
    </source>
</evidence>
<keyword evidence="5 8" id="KW-0863">Zinc-finger</keyword>
<dbReference type="Pfam" id="PF02037">
    <property type="entry name" value="SAP"/>
    <property type="match status" value="1"/>
</dbReference>
<name>A0AAV9HD28_9PEZI</name>
<evidence type="ECO:0000256" key="8">
    <source>
        <dbReference type="PROSITE-ProRule" id="PRU00452"/>
    </source>
</evidence>